<dbReference type="EMBL" id="JACXVP010000012">
    <property type="protein sequence ID" value="KAG5571428.1"/>
    <property type="molecule type" value="Genomic_DNA"/>
</dbReference>
<feature type="region of interest" description="Disordered" evidence="1">
    <location>
        <begin position="54"/>
        <end position="80"/>
    </location>
</feature>
<name>A0A9J5W878_SOLCO</name>
<accession>A0A9J5W878</accession>
<keyword evidence="3" id="KW-1185">Reference proteome</keyword>
<evidence type="ECO:0000256" key="1">
    <source>
        <dbReference type="SAM" id="MobiDB-lite"/>
    </source>
</evidence>
<dbReference type="AlphaFoldDB" id="A0A9J5W878"/>
<dbReference type="Proteomes" id="UP000824120">
    <property type="component" value="Chromosome 12"/>
</dbReference>
<reference evidence="2 3" key="1">
    <citation type="submission" date="2020-09" db="EMBL/GenBank/DDBJ databases">
        <title>De no assembly of potato wild relative species, Solanum commersonii.</title>
        <authorList>
            <person name="Cho K."/>
        </authorList>
    </citation>
    <scope>NUCLEOTIDE SEQUENCE [LARGE SCALE GENOMIC DNA]</scope>
    <source>
        <strain evidence="2">LZ3.2</strain>
        <tissue evidence="2">Leaf</tissue>
    </source>
</reference>
<protein>
    <submittedName>
        <fullName evidence="2">Uncharacterized protein</fullName>
    </submittedName>
</protein>
<sequence>MCFKTYNPRVSQLTPREGWIPKHSSSTMDLSKNCAYHSNIQVHQGPLNNNCNPPTTNTTIVQGDPTDVYSKHMTRKRKSH</sequence>
<organism evidence="2 3">
    <name type="scientific">Solanum commersonii</name>
    <name type="common">Commerson's wild potato</name>
    <name type="synonym">Commerson's nightshade</name>
    <dbReference type="NCBI Taxonomy" id="4109"/>
    <lineage>
        <taxon>Eukaryota</taxon>
        <taxon>Viridiplantae</taxon>
        <taxon>Streptophyta</taxon>
        <taxon>Embryophyta</taxon>
        <taxon>Tracheophyta</taxon>
        <taxon>Spermatophyta</taxon>
        <taxon>Magnoliopsida</taxon>
        <taxon>eudicotyledons</taxon>
        <taxon>Gunneridae</taxon>
        <taxon>Pentapetalae</taxon>
        <taxon>asterids</taxon>
        <taxon>lamiids</taxon>
        <taxon>Solanales</taxon>
        <taxon>Solanaceae</taxon>
        <taxon>Solanoideae</taxon>
        <taxon>Solaneae</taxon>
        <taxon>Solanum</taxon>
    </lineage>
</organism>
<comment type="caution">
    <text evidence="2">The sequence shown here is derived from an EMBL/GenBank/DDBJ whole genome shotgun (WGS) entry which is preliminary data.</text>
</comment>
<evidence type="ECO:0000313" key="3">
    <source>
        <dbReference type="Proteomes" id="UP000824120"/>
    </source>
</evidence>
<dbReference type="OrthoDB" id="1297603at2759"/>
<evidence type="ECO:0000313" key="2">
    <source>
        <dbReference type="EMBL" id="KAG5571428.1"/>
    </source>
</evidence>
<gene>
    <name evidence="2" type="ORF">H5410_061194</name>
</gene>
<proteinExistence type="predicted"/>